<reference evidence="5" key="2">
    <citation type="submission" date="2019-10" db="EMBL/GenBank/DDBJ databases">
        <title>A de novo genome assembly of a pear dwarfing rootstock.</title>
        <authorList>
            <person name="Wang F."/>
            <person name="Wang J."/>
            <person name="Li S."/>
            <person name="Zhang Y."/>
            <person name="Fang M."/>
            <person name="Ma L."/>
            <person name="Zhao Y."/>
            <person name="Jiang S."/>
        </authorList>
    </citation>
    <scope>NUCLEOTIDE SEQUENCE [LARGE SCALE GENOMIC DNA]</scope>
</reference>
<accession>A0A5N5G8X2</accession>
<evidence type="ECO:0000256" key="3">
    <source>
        <dbReference type="ARBA" id="ARBA00023004"/>
    </source>
</evidence>
<reference evidence="4 5" key="1">
    <citation type="submission" date="2019-09" db="EMBL/GenBank/DDBJ databases">
        <authorList>
            <person name="Ou C."/>
        </authorList>
    </citation>
    <scope>NUCLEOTIDE SEQUENCE [LARGE SCALE GENOMIC DNA]</scope>
    <source>
        <strain evidence="4">S2</strain>
        <tissue evidence="4">Leaf</tissue>
    </source>
</reference>
<dbReference type="SUPFAM" id="SSF48264">
    <property type="entry name" value="Cytochrome P450"/>
    <property type="match status" value="1"/>
</dbReference>
<organism evidence="4 5">
    <name type="scientific">Pyrus ussuriensis x Pyrus communis</name>
    <dbReference type="NCBI Taxonomy" id="2448454"/>
    <lineage>
        <taxon>Eukaryota</taxon>
        <taxon>Viridiplantae</taxon>
        <taxon>Streptophyta</taxon>
        <taxon>Embryophyta</taxon>
        <taxon>Tracheophyta</taxon>
        <taxon>Spermatophyta</taxon>
        <taxon>Magnoliopsida</taxon>
        <taxon>eudicotyledons</taxon>
        <taxon>Gunneridae</taxon>
        <taxon>Pentapetalae</taxon>
        <taxon>rosids</taxon>
        <taxon>fabids</taxon>
        <taxon>Rosales</taxon>
        <taxon>Rosaceae</taxon>
        <taxon>Amygdaloideae</taxon>
        <taxon>Maleae</taxon>
        <taxon>Pyrus</taxon>
    </lineage>
</organism>
<sequence>MHYLKAVIKEALRLYPSVPSLIPRISSQDVKTNGYHIKANTQGIVNVWNIGREPKSIV</sequence>
<name>A0A5N5G8X2_9ROSA</name>
<dbReference type="GO" id="GO:0016705">
    <property type="term" value="F:oxidoreductase activity, acting on paired donors, with incorporation or reduction of molecular oxygen"/>
    <property type="evidence" value="ECO:0007669"/>
    <property type="project" value="InterPro"/>
</dbReference>
<keyword evidence="3" id="KW-0408">Iron</keyword>
<protein>
    <submittedName>
        <fullName evidence="4">Uncharacterized protein</fullName>
    </submittedName>
</protein>
<dbReference type="Pfam" id="PF00067">
    <property type="entry name" value="p450"/>
    <property type="match status" value="1"/>
</dbReference>
<evidence type="ECO:0000256" key="2">
    <source>
        <dbReference type="ARBA" id="ARBA00022723"/>
    </source>
</evidence>
<dbReference type="PANTHER" id="PTHR47955">
    <property type="entry name" value="CYTOCHROME P450 FAMILY 71 PROTEIN"/>
    <property type="match status" value="1"/>
</dbReference>
<dbReference type="GO" id="GO:0020037">
    <property type="term" value="F:heme binding"/>
    <property type="evidence" value="ECO:0007669"/>
    <property type="project" value="InterPro"/>
</dbReference>
<dbReference type="EMBL" id="SMOL01000487">
    <property type="protein sequence ID" value="KAB2611793.1"/>
    <property type="molecule type" value="Genomic_DNA"/>
</dbReference>
<evidence type="ECO:0000313" key="5">
    <source>
        <dbReference type="Proteomes" id="UP000327157"/>
    </source>
</evidence>
<evidence type="ECO:0000256" key="1">
    <source>
        <dbReference type="ARBA" id="ARBA00010617"/>
    </source>
</evidence>
<evidence type="ECO:0000313" key="4">
    <source>
        <dbReference type="EMBL" id="KAB2611793.1"/>
    </source>
</evidence>
<reference evidence="4 5" key="3">
    <citation type="submission" date="2019-11" db="EMBL/GenBank/DDBJ databases">
        <title>A de novo genome assembly of a pear dwarfing rootstock.</title>
        <authorList>
            <person name="Wang F."/>
            <person name="Wang J."/>
            <person name="Li S."/>
            <person name="Zhang Y."/>
            <person name="Fang M."/>
            <person name="Ma L."/>
            <person name="Zhao Y."/>
            <person name="Jiang S."/>
        </authorList>
    </citation>
    <scope>NUCLEOTIDE SEQUENCE [LARGE SCALE GENOMIC DNA]</scope>
    <source>
        <strain evidence="4">S2</strain>
        <tissue evidence="4">Leaf</tissue>
    </source>
</reference>
<dbReference type="GO" id="GO:0005506">
    <property type="term" value="F:iron ion binding"/>
    <property type="evidence" value="ECO:0007669"/>
    <property type="project" value="InterPro"/>
</dbReference>
<dbReference type="InterPro" id="IPR036396">
    <property type="entry name" value="Cyt_P450_sf"/>
</dbReference>
<comment type="similarity">
    <text evidence="1">Belongs to the cytochrome P450 family.</text>
</comment>
<dbReference type="OrthoDB" id="1192872at2759"/>
<comment type="caution">
    <text evidence="4">The sequence shown here is derived from an EMBL/GenBank/DDBJ whole genome shotgun (WGS) entry which is preliminary data.</text>
</comment>
<dbReference type="Proteomes" id="UP000327157">
    <property type="component" value="Chromosome 17"/>
</dbReference>
<proteinExistence type="inferred from homology"/>
<keyword evidence="5" id="KW-1185">Reference proteome</keyword>
<dbReference type="Gene3D" id="1.10.630.10">
    <property type="entry name" value="Cytochrome P450"/>
    <property type="match status" value="1"/>
</dbReference>
<dbReference type="GO" id="GO:0004497">
    <property type="term" value="F:monooxygenase activity"/>
    <property type="evidence" value="ECO:0007669"/>
    <property type="project" value="InterPro"/>
</dbReference>
<gene>
    <name evidence="4" type="ORF">D8674_019825</name>
</gene>
<dbReference type="AlphaFoldDB" id="A0A5N5G8X2"/>
<dbReference type="PANTHER" id="PTHR47955:SF15">
    <property type="entry name" value="CYTOCHROME P450 71A2-LIKE"/>
    <property type="match status" value="1"/>
</dbReference>
<keyword evidence="2" id="KW-0479">Metal-binding</keyword>
<dbReference type="InterPro" id="IPR001128">
    <property type="entry name" value="Cyt_P450"/>
</dbReference>